<dbReference type="Proteomes" id="UP001454036">
    <property type="component" value="Unassembled WGS sequence"/>
</dbReference>
<reference evidence="2 3" key="1">
    <citation type="submission" date="2024-01" db="EMBL/GenBank/DDBJ databases">
        <title>The complete chloroplast genome sequence of Lithospermum erythrorhizon: insights into the phylogenetic relationship among Boraginaceae species and the maternal lineages of purple gromwells.</title>
        <authorList>
            <person name="Okada T."/>
            <person name="Watanabe K."/>
        </authorList>
    </citation>
    <scope>NUCLEOTIDE SEQUENCE [LARGE SCALE GENOMIC DNA]</scope>
</reference>
<keyword evidence="3" id="KW-1185">Reference proteome</keyword>
<protein>
    <submittedName>
        <fullName evidence="2">Uncharacterized protein</fullName>
    </submittedName>
</protein>
<organism evidence="2 3">
    <name type="scientific">Lithospermum erythrorhizon</name>
    <name type="common">Purple gromwell</name>
    <name type="synonym">Lithospermum officinale var. erythrorhizon</name>
    <dbReference type="NCBI Taxonomy" id="34254"/>
    <lineage>
        <taxon>Eukaryota</taxon>
        <taxon>Viridiplantae</taxon>
        <taxon>Streptophyta</taxon>
        <taxon>Embryophyta</taxon>
        <taxon>Tracheophyta</taxon>
        <taxon>Spermatophyta</taxon>
        <taxon>Magnoliopsida</taxon>
        <taxon>eudicotyledons</taxon>
        <taxon>Gunneridae</taxon>
        <taxon>Pentapetalae</taxon>
        <taxon>asterids</taxon>
        <taxon>lamiids</taxon>
        <taxon>Boraginales</taxon>
        <taxon>Boraginaceae</taxon>
        <taxon>Boraginoideae</taxon>
        <taxon>Lithospermeae</taxon>
        <taxon>Lithospermum</taxon>
    </lineage>
</organism>
<accession>A0AAV3S029</accession>
<evidence type="ECO:0000313" key="2">
    <source>
        <dbReference type="EMBL" id="GAA0185912.1"/>
    </source>
</evidence>
<dbReference type="EMBL" id="BAABME010013195">
    <property type="protein sequence ID" value="GAA0185912.1"/>
    <property type="molecule type" value="Genomic_DNA"/>
</dbReference>
<feature type="compositionally biased region" description="Polar residues" evidence="1">
    <location>
        <begin position="231"/>
        <end position="246"/>
    </location>
</feature>
<gene>
    <name evidence="2" type="ORF">LIER_33200</name>
</gene>
<name>A0AAV3S029_LITER</name>
<evidence type="ECO:0000313" key="3">
    <source>
        <dbReference type="Proteomes" id="UP001454036"/>
    </source>
</evidence>
<comment type="caution">
    <text evidence="2">The sequence shown here is derived from an EMBL/GenBank/DDBJ whole genome shotgun (WGS) entry which is preliminary data.</text>
</comment>
<sequence length="335" mass="36877">MAEVEPNLPLFFNMHCTSHSGCLTSFSSLSDYNIFVEDKPDKVVDSRWHSKWCYILGRMDARVPRVWTLLSKAKRPKFTRSAQVKGQIALLQGVFQEPWDYKVLCEEGVLVYAGGIDRGSLFGGTSQGAFFYYEKETCSSLQEGPIITKTTAEASLPASTVNFSTVLGKRPVDLVAPSKPALAKRTKTLAQRPAKKRVVDLTEEPLPSASPSTPFGDLNIEETPRADTPTRIASSPKVQESDSTPKVTTGYSATYLDLPYTLPGSYEVTKNSKLGKALDAFRATHPLLLEEIGNPTKNTTIRLSSKAMNASHVLARRVDRLDVDLGLTRESERAS</sequence>
<feature type="region of interest" description="Disordered" evidence="1">
    <location>
        <begin position="193"/>
        <end position="246"/>
    </location>
</feature>
<evidence type="ECO:0000256" key="1">
    <source>
        <dbReference type="SAM" id="MobiDB-lite"/>
    </source>
</evidence>
<dbReference type="AlphaFoldDB" id="A0AAV3S029"/>
<proteinExistence type="predicted"/>